<gene>
    <name evidence="2" type="ORF">GCM10009850_022400</name>
</gene>
<dbReference type="RefSeq" id="WP_344473313.1">
    <property type="nucleotide sequence ID" value="NZ_BAAAQX010000004.1"/>
</dbReference>
<dbReference type="Proteomes" id="UP001499843">
    <property type="component" value="Unassembled WGS sequence"/>
</dbReference>
<protein>
    <recommendedName>
        <fullName evidence="4">Protein kinase domain-containing protein</fullName>
    </recommendedName>
</protein>
<keyword evidence="3" id="KW-1185">Reference proteome</keyword>
<dbReference type="InterPro" id="IPR011009">
    <property type="entry name" value="Kinase-like_dom_sf"/>
</dbReference>
<evidence type="ECO:0000313" key="2">
    <source>
        <dbReference type="EMBL" id="GAA2206782.1"/>
    </source>
</evidence>
<proteinExistence type="predicted"/>
<feature type="region of interest" description="Disordered" evidence="1">
    <location>
        <begin position="270"/>
        <end position="291"/>
    </location>
</feature>
<comment type="caution">
    <text evidence="2">The sequence shown here is derived from an EMBL/GenBank/DDBJ whole genome shotgun (WGS) entry which is preliminary data.</text>
</comment>
<evidence type="ECO:0000313" key="3">
    <source>
        <dbReference type="Proteomes" id="UP001499843"/>
    </source>
</evidence>
<dbReference type="Gene3D" id="1.10.510.10">
    <property type="entry name" value="Transferase(Phosphotransferase) domain 1"/>
    <property type="match status" value="1"/>
</dbReference>
<dbReference type="EMBL" id="BAAAQX010000004">
    <property type="protein sequence ID" value="GAA2206782.1"/>
    <property type="molecule type" value="Genomic_DNA"/>
</dbReference>
<sequence length="476" mass="51928">MTGVPPINFRAHALRQNDAGGRDEFEQMLGLLVHAITGLQTRIPEARGGDWGIDALVGDLNGRVSIWQAKYYMDGFTTQHRSEVNKSFQSALNAAGDHGHTIDRWTLCIPRNMPPASVKWWHDWSARQQAATGIVIDLWDDNELRSLLARPEADHIRHLYYDPYRPATEAPELPVASALLNEDEAWRAGAVAAGYLLHEDAREILAADRSWAWREATADRIQPPGLHVMLRQVRIFRDSVAGSARRDGLIAQAALLDELRNARGLPRKAEMRRDGDGSMTLATTRPDGPLWRDVFGPVPSTPPSSPAISPLGSSAPLDRLSTAAVVATAAVLCDTLHELHRRGHAHRALSPDTVVLRGGRHQGVPRDLGLTALPPVPGEGHAPYQAPEQHRPALAALPPGPRTDVYQVASLIHHTVSGLPGAALPLRAVLPEIPPRLEEALARALDPDPRRRPGDIRALGAELRNVRGELSGGGRR</sequence>
<dbReference type="SUPFAM" id="SSF56112">
    <property type="entry name" value="Protein kinase-like (PK-like)"/>
    <property type="match status" value="1"/>
</dbReference>
<evidence type="ECO:0008006" key="4">
    <source>
        <dbReference type="Google" id="ProtNLM"/>
    </source>
</evidence>
<evidence type="ECO:0000256" key="1">
    <source>
        <dbReference type="SAM" id="MobiDB-lite"/>
    </source>
</evidence>
<accession>A0ABP5P4U1</accession>
<name>A0ABP5P4U1_9ACTN</name>
<reference evidence="3" key="1">
    <citation type="journal article" date="2019" name="Int. J. Syst. Evol. Microbiol.">
        <title>The Global Catalogue of Microorganisms (GCM) 10K type strain sequencing project: providing services to taxonomists for standard genome sequencing and annotation.</title>
        <authorList>
            <consortium name="The Broad Institute Genomics Platform"/>
            <consortium name="The Broad Institute Genome Sequencing Center for Infectious Disease"/>
            <person name="Wu L."/>
            <person name="Ma J."/>
        </authorList>
    </citation>
    <scope>NUCLEOTIDE SEQUENCE [LARGE SCALE GENOMIC DNA]</scope>
    <source>
        <strain evidence="3">JCM 16114</strain>
    </source>
</reference>
<organism evidence="2 3">
    <name type="scientific">Nonomuraea monospora</name>
    <dbReference type="NCBI Taxonomy" id="568818"/>
    <lineage>
        <taxon>Bacteria</taxon>
        <taxon>Bacillati</taxon>
        <taxon>Actinomycetota</taxon>
        <taxon>Actinomycetes</taxon>
        <taxon>Streptosporangiales</taxon>
        <taxon>Streptosporangiaceae</taxon>
        <taxon>Nonomuraea</taxon>
    </lineage>
</organism>